<keyword evidence="2" id="KW-1133">Transmembrane helix</keyword>
<dbReference type="InterPro" id="IPR036691">
    <property type="entry name" value="Endo/exonu/phosph_ase_sf"/>
</dbReference>
<sequence length="1168" mass="133769">MLHMWAGDIDNIQSASVVTYERKTKFQYKSDGFIVPINDFPARSSLSGWSGQGYKACPTCNEETPSIGVTSKIAYVGHRRFLKKPHKWRSSREFNGQTDNRDPPKEFGRDEILAQLDRLPTRLTGKHPSYGGVKIKRNVLVELNWTKRSIFYELEYWSFLTLRHNLDIMHIEKNVLEAILNTLLMNDKSKDTAKARQDLQRLGIRSGLWLGQTKNGKCLKPQAAYSFTPENRKKFCQFIKGVKLPDGFGSCFKHKVTDNDTNITGLKSHDCHIMMQRLLPYGLQQYLPDKIAKPIIELCSLFKQICSATLMEDDMLKAQIKVVDILCDLELIYPPALFDIMIHLVIHLPLEALEGGPIRPRWMFPFERYMKKLKGYVRNKAKPEGSIAEGNIAEEALTFSSHYFRDVFRSVCKSIGLRSVIRFDAQELKKVKWYVLHICGAKKRRKRVWIKDLCFKHNVDFLGIQKSKMTKLELFRLKSMWGNYSFDYACSLARGRSGGLISMWDPNVFVKEQIWRDEDFIIVKGRWRNKIGDYYMINLYGPHDPFAKIALWNRVLDFIQSHIGKYFLFRDMAHERYGSFLPHNEAEVFNSFINNAGLNGLPMGGHSFTWINKTRTKLSKLDGFLISEDVLSFLPDIMISSLDRMWSDHTPILLHCNRSDFEPVPFKLYHSWFTREGFDEIITSELNNLVEPSIGRKLISHKNLKELKPKIKQWVAANKRNEDTRKKDLMKDLRILDDKIEDGLASNDDRDKRIKILQEAHNLANLEDMDMIQKASVKWDIEGDENSKFFQDLINQICRTQSNNGIMHEGVWITNPIQIKEAFLNFFKEKFKANDSMISFHPTPISHTLQHSDRDFLESTLTMDEVKTTPIRMQHVSKRELEAFGLQHVSKRELEALEKIRATLFWSGSLDCRKLAWLKRLNIGVVKLLVEVLRDPVSEALNLSISLCSKKGIGECFQIRMLCGLVLLKLCMGLLGDLILMGVIITVCGLRSLVPLTIYIRAISSLRTPFASKWVAVLSNLGVRNSAHPNGLLLEISLLNVREDNDKCIWSLDNDGVFAVGPLRRLIDDNILPSLDSPTTWDKTLPPEWWNPINISFSVVTSPKIFGGSFVGGVVILFLFSIPTFIGLIGGIRGLSLEIKSAAYMSLSRPLYGSLGGIVTASLLTLNP</sequence>
<keyword evidence="2" id="KW-0472">Membrane</keyword>
<feature type="region of interest" description="Disordered" evidence="1">
    <location>
        <begin position="88"/>
        <end position="107"/>
    </location>
</feature>
<dbReference type="InterPro" id="IPR025452">
    <property type="entry name" value="DUF4218"/>
</dbReference>
<accession>A0ABQ5DAH8</accession>
<feature type="domain" description="DUF4218" evidence="3">
    <location>
        <begin position="305"/>
        <end position="407"/>
    </location>
</feature>
<proteinExistence type="predicted"/>
<gene>
    <name evidence="4" type="ORF">Tco_0926397</name>
</gene>
<evidence type="ECO:0000256" key="2">
    <source>
        <dbReference type="SAM" id="Phobius"/>
    </source>
</evidence>
<keyword evidence="2" id="KW-0812">Transmembrane</keyword>
<dbReference type="Pfam" id="PF02992">
    <property type="entry name" value="Transposase_21"/>
    <property type="match status" value="1"/>
</dbReference>
<dbReference type="Proteomes" id="UP001151760">
    <property type="component" value="Unassembled WGS sequence"/>
</dbReference>
<dbReference type="SUPFAM" id="SSF56219">
    <property type="entry name" value="DNase I-like"/>
    <property type="match status" value="1"/>
</dbReference>
<feature type="transmembrane region" description="Helical" evidence="2">
    <location>
        <begin position="1149"/>
        <end position="1166"/>
    </location>
</feature>
<evidence type="ECO:0000256" key="1">
    <source>
        <dbReference type="SAM" id="MobiDB-lite"/>
    </source>
</evidence>
<dbReference type="Gene3D" id="3.60.10.10">
    <property type="entry name" value="Endonuclease/exonuclease/phosphatase"/>
    <property type="match status" value="1"/>
</dbReference>
<protein>
    <submittedName>
        <fullName evidence="4">Zinc finger, PHD-type containing protein</fullName>
    </submittedName>
</protein>
<feature type="transmembrane region" description="Helical" evidence="2">
    <location>
        <begin position="1105"/>
        <end position="1129"/>
    </location>
</feature>
<evidence type="ECO:0000313" key="4">
    <source>
        <dbReference type="EMBL" id="GJT35978.1"/>
    </source>
</evidence>
<name>A0ABQ5DAH8_9ASTR</name>
<evidence type="ECO:0000313" key="5">
    <source>
        <dbReference type="Proteomes" id="UP001151760"/>
    </source>
</evidence>
<dbReference type="PANTHER" id="PTHR48258:SF14">
    <property type="entry name" value="OS02G0583300 PROTEIN"/>
    <property type="match status" value="1"/>
</dbReference>
<dbReference type="InterPro" id="IPR004242">
    <property type="entry name" value="Transposase_21"/>
</dbReference>
<reference evidence="4" key="1">
    <citation type="journal article" date="2022" name="Int. J. Mol. Sci.">
        <title>Draft Genome of Tanacetum Coccineum: Genomic Comparison of Closely Related Tanacetum-Family Plants.</title>
        <authorList>
            <person name="Yamashiro T."/>
            <person name="Shiraishi A."/>
            <person name="Nakayama K."/>
            <person name="Satake H."/>
        </authorList>
    </citation>
    <scope>NUCLEOTIDE SEQUENCE</scope>
</reference>
<evidence type="ECO:0000259" key="3">
    <source>
        <dbReference type="Pfam" id="PF13960"/>
    </source>
</evidence>
<keyword evidence="5" id="KW-1185">Reference proteome</keyword>
<organism evidence="4 5">
    <name type="scientific">Tanacetum coccineum</name>
    <dbReference type="NCBI Taxonomy" id="301880"/>
    <lineage>
        <taxon>Eukaryota</taxon>
        <taxon>Viridiplantae</taxon>
        <taxon>Streptophyta</taxon>
        <taxon>Embryophyta</taxon>
        <taxon>Tracheophyta</taxon>
        <taxon>Spermatophyta</taxon>
        <taxon>Magnoliopsida</taxon>
        <taxon>eudicotyledons</taxon>
        <taxon>Gunneridae</taxon>
        <taxon>Pentapetalae</taxon>
        <taxon>asterids</taxon>
        <taxon>campanulids</taxon>
        <taxon>Asterales</taxon>
        <taxon>Asteraceae</taxon>
        <taxon>Asteroideae</taxon>
        <taxon>Anthemideae</taxon>
        <taxon>Anthemidinae</taxon>
        <taxon>Tanacetum</taxon>
    </lineage>
</organism>
<feature type="transmembrane region" description="Helical" evidence="2">
    <location>
        <begin position="978"/>
        <end position="1000"/>
    </location>
</feature>
<reference evidence="4" key="2">
    <citation type="submission" date="2022-01" db="EMBL/GenBank/DDBJ databases">
        <authorList>
            <person name="Yamashiro T."/>
            <person name="Shiraishi A."/>
            <person name="Satake H."/>
            <person name="Nakayama K."/>
        </authorList>
    </citation>
    <scope>NUCLEOTIDE SEQUENCE</scope>
</reference>
<dbReference type="EMBL" id="BQNB010015097">
    <property type="protein sequence ID" value="GJT35978.1"/>
    <property type="molecule type" value="Genomic_DNA"/>
</dbReference>
<dbReference type="PANTHER" id="PTHR48258">
    <property type="entry name" value="DUF4218 DOMAIN-CONTAINING PROTEIN-RELATED"/>
    <property type="match status" value="1"/>
</dbReference>
<comment type="caution">
    <text evidence="4">The sequence shown here is derived from an EMBL/GenBank/DDBJ whole genome shotgun (WGS) entry which is preliminary data.</text>
</comment>
<dbReference type="Pfam" id="PF13960">
    <property type="entry name" value="DUF4218"/>
    <property type="match status" value="1"/>
</dbReference>